<dbReference type="InterPro" id="IPR023198">
    <property type="entry name" value="PGP-like_dom2"/>
</dbReference>
<dbReference type="RefSeq" id="WP_215647850.1">
    <property type="nucleotide sequence ID" value="NZ_CALHHP010000049.1"/>
</dbReference>
<dbReference type="PANTHER" id="PTHR43434:SF20">
    <property type="entry name" value="5'-NUCLEOTIDASE"/>
    <property type="match status" value="1"/>
</dbReference>
<dbReference type="EC" id="3.1.3.5" evidence="1"/>
<keyword evidence="1" id="KW-0378">Hydrolase</keyword>
<dbReference type="InterPro" id="IPR006439">
    <property type="entry name" value="HAD-SF_hydro_IA"/>
</dbReference>
<protein>
    <submittedName>
        <fullName evidence="1">5'-nucleotidase</fullName>
        <ecNumber evidence="1">3.1.3.5</ecNumber>
    </submittedName>
</protein>
<dbReference type="GO" id="GO:0004713">
    <property type="term" value="F:protein tyrosine kinase activity"/>
    <property type="evidence" value="ECO:0007669"/>
    <property type="project" value="TreeGrafter"/>
</dbReference>
<dbReference type="GO" id="GO:0005829">
    <property type="term" value="C:cytosol"/>
    <property type="evidence" value="ECO:0007669"/>
    <property type="project" value="TreeGrafter"/>
</dbReference>
<dbReference type="FunFam" id="3.40.50.1000:FF:000022">
    <property type="entry name" value="Phosphoglycolate phosphatase"/>
    <property type="match status" value="1"/>
</dbReference>
<dbReference type="Gene3D" id="3.40.50.1000">
    <property type="entry name" value="HAD superfamily/HAD-like"/>
    <property type="match status" value="1"/>
</dbReference>
<name>A0A212KJI7_9BACT</name>
<organism evidence="1">
    <name type="scientific">uncultured Desulfovibrio sp</name>
    <dbReference type="NCBI Taxonomy" id="167968"/>
    <lineage>
        <taxon>Bacteria</taxon>
        <taxon>Pseudomonadati</taxon>
        <taxon>Thermodesulfobacteriota</taxon>
        <taxon>Desulfovibrionia</taxon>
        <taxon>Desulfovibrionales</taxon>
        <taxon>Desulfovibrionaceae</taxon>
        <taxon>Desulfovibrio</taxon>
        <taxon>environmental samples</taxon>
    </lineage>
</organism>
<reference evidence="1" key="1">
    <citation type="submission" date="2016-04" db="EMBL/GenBank/DDBJ databases">
        <authorList>
            <person name="Evans L.H."/>
            <person name="Alamgir A."/>
            <person name="Owens N."/>
            <person name="Weber N.D."/>
            <person name="Virtaneva K."/>
            <person name="Barbian K."/>
            <person name="Babar A."/>
            <person name="Rosenke K."/>
        </authorList>
    </citation>
    <scope>NUCLEOTIDE SEQUENCE</scope>
    <source>
        <strain evidence="1">92-2</strain>
    </source>
</reference>
<dbReference type="AlphaFoldDB" id="A0A212KJI7"/>
<dbReference type="Pfam" id="PF13419">
    <property type="entry name" value="HAD_2"/>
    <property type="match status" value="1"/>
</dbReference>
<dbReference type="InterPro" id="IPR023214">
    <property type="entry name" value="HAD_sf"/>
</dbReference>
<dbReference type="PANTHER" id="PTHR43434">
    <property type="entry name" value="PHOSPHOGLYCOLATE PHOSPHATASE"/>
    <property type="match status" value="1"/>
</dbReference>
<sequence length="214" mass="23291">MKQYLFFDLDGTVTDSKTGIIRSVQHALKYFDIARADDELLYFIGPPLKDSFGKLFGGDAAKADLAVQKYREYYSVTGIFENALYDGVADMLADLRRQGRVLSLATSKPEPFAQRILEHFGIASLFDHVAGAELTGPRNSKTSVLRHACGLCGVADMAQCLMVGDRKYDILGAHAVGMDGVGVLYGYGSRGELEEAGADKLCEDVPALRQLLLA</sequence>
<dbReference type="EMBL" id="FLUP01000002">
    <property type="protein sequence ID" value="SBW11896.1"/>
    <property type="molecule type" value="Genomic_DNA"/>
</dbReference>
<dbReference type="Gene3D" id="1.10.150.240">
    <property type="entry name" value="Putative phosphatase, domain 2"/>
    <property type="match status" value="1"/>
</dbReference>
<evidence type="ECO:0000313" key="1">
    <source>
        <dbReference type="EMBL" id="SBW11896.1"/>
    </source>
</evidence>
<dbReference type="InterPro" id="IPR036412">
    <property type="entry name" value="HAD-like_sf"/>
</dbReference>
<dbReference type="InterPro" id="IPR041492">
    <property type="entry name" value="HAD_2"/>
</dbReference>
<dbReference type="InterPro" id="IPR050155">
    <property type="entry name" value="HAD-like_hydrolase_sf"/>
</dbReference>
<dbReference type="GO" id="GO:0008253">
    <property type="term" value="F:5'-nucleotidase activity"/>
    <property type="evidence" value="ECO:0007669"/>
    <property type="project" value="UniProtKB-EC"/>
</dbReference>
<dbReference type="NCBIfam" id="TIGR01549">
    <property type="entry name" value="HAD-SF-IA-v1"/>
    <property type="match status" value="1"/>
</dbReference>
<dbReference type="SUPFAM" id="SSF56784">
    <property type="entry name" value="HAD-like"/>
    <property type="match status" value="1"/>
</dbReference>
<gene>
    <name evidence="1" type="ORF">KM92DES2_20226</name>
</gene>
<accession>A0A212KJI7</accession>
<proteinExistence type="predicted"/>